<dbReference type="EMBL" id="DS028976">
    <property type="protein sequence ID" value="EEY70193.1"/>
    <property type="molecule type" value="Genomic_DNA"/>
</dbReference>
<gene>
    <name evidence="1" type="ORF">PITG_21696</name>
</gene>
<dbReference type="OrthoDB" id="119991at2759"/>
<dbReference type="RefSeq" id="XP_002996858.1">
    <property type="nucleotide sequence ID" value="XM_002996812.1"/>
</dbReference>
<sequence>MSKPLESEFTNYFKGLKHKLAKDAGNGESAIKTGKDPLMFDLYSFLCDKMLAHENKEMIFAHAYMVIA</sequence>
<protein>
    <submittedName>
        <fullName evidence="1">Uncharacterized protein</fullName>
    </submittedName>
</protein>
<dbReference type="KEGG" id="pif:PITG_21696"/>
<dbReference type="GeneID" id="9472888"/>
<dbReference type="HOGENOM" id="CLU_2818009_0_0_1"/>
<reference evidence="2" key="1">
    <citation type="journal article" date="2009" name="Nature">
        <title>Genome sequence and analysis of the Irish potato famine pathogen Phytophthora infestans.</title>
        <authorList>
            <consortium name="The Broad Institute Genome Sequencing Platform"/>
            <person name="Haas B.J."/>
            <person name="Kamoun S."/>
            <person name="Zody M.C."/>
            <person name="Jiang R.H."/>
            <person name="Handsaker R.E."/>
            <person name="Cano L.M."/>
            <person name="Grabherr M."/>
            <person name="Kodira C.D."/>
            <person name="Raffaele S."/>
            <person name="Torto-Alalibo T."/>
            <person name="Bozkurt T.O."/>
            <person name="Ah-Fong A.M."/>
            <person name="Alvarado L."/>
            <person name="Anderson V.L."/>
            <person name="Armstrong M.R."/>
            <person name="Avrova A."/>
            <person name="Baxter L."/>
            <person name="Beynon J."/>
            <person name="Boevink P.C."/>
            <person name="Bollmann S.R."/>
            <person name="Bos J.I."/>
            <person name="Bulone V."/>
            <person name="Cai G."/>
            <person name="Cakir C."/>
            <person name="Carrington J.C."/>
            <person name="Chawner M."/>
            <person name="Conti L."/>
            <person name="Costanzo S."/>
            <person name="Ewan R."/>
            <person name="Fahlgren N."/>
            <person name="Fischbach M.A."/>
            <person name="Fugelstad J."/>
            <person name="Gilroy E.M."/>
            <person name="Gnerre S."/>
            <person name="Green P.J."/>
            <person name="Grenville-Briggs L.J."/>
            <person name="Griffith J."/>
            <person name="Grunwald N.J."/>
            <person name="Horn K."/>
            <person name="Horner N.R."/>
            <person name="Hu C.H."/>
            <person name="Huitema E."/>
            <person name="Jeong D.H."/>
            <person name="Jones A.M."/>
            <person name="Jones J.D."/>
            <person name="Jones R.W."/>
            <person name="Karlsson E.K."/>
            <person name="Kunjeti S.G."/>
            <person name="Lamour K."/>
            <person name="Liu Z."/>
            <person name="Ma L."/>
            <person name="Maclean D."/>
            <person name="Chibucos M.C."/>
            <person name="McDonald H."/>
            <person name="McWalters J."/>
            <person name="Meijer H.J."/>
            <person name="Morgan W."/>
            <person name="Morris P.F."/>
            <person name="Munro C.A."/>
            <person name="O'Neill K."/>
            <person name="Ospina-Giraldo M."/>
            <person name="Pinzon A."/>
            <person name="Pritchard L."/>
            <person name="Ramsahoye B."/>
            <person name="Ren Q."/>
            <person name="Restrepo S."/>
            <person name="Roy S."/>
            <person name="Sadanandom A."/>
            <person name="Savidor A."/>
            <person name="Schornack S."/>
            <person name="Schwartz D.C."/>
            <person name="Schumann U.D."/>
            <person name="Schwessinger B."/>
            <person name="Seyer L."/>
            <person name="Sharpe T."/>
            <person name="Silvar C."/>
            <person name="Song J."/>
            <person name="Studholme D.J."/>
            <person name="Sykes S."/>
            <person name="Thines M."/>
            <person name="van de Vondervoort P.J."/>
            <person name="Phuntumart V."/>
            <person name="Wawra S."/>
            <person name="Weide R."/>
            <person name="Win J."/>
            <person name="Young C."/>
            <person name="Zhou S."/>
            <person name="Fry W."/>
            <person name="Meyers B.C."/>
            <person name="van West P."/>
            <person name="Ristaino J."/>
            <person name="Govers F."/>
            <person name="Birch P.R."/>
            <person name="Whisson S.C."/>
            <person name="Judelson H.S."/>
            <person name="Nusbaum C."/>
        </authorList>
    </citation>
    <scope>NUCLEOTIDE SEQUENCE [LARGE SCALE GENOMIC DNA]</scope>
    <source>
        <strain evidence="2">T30-4</strain>
    </source>
</reference>
<dbReference type="InParanoid" id="D0P4U2"/>
<evidence type="ECO:0000313" key="1">
    <source>
        <dbReference type="EMBL" id="EEY70193.1"/>
    </source>
</evidence>
<dbReference type="VEuPathDB" id="FungiDB:PITG_21696"/>
<dbReference type="OMA" id="MIFAHAY"/>
<accession>D0P4U2</accession>
<name>D0P4U2_PHYIT</name>
<keyword evidence="2" id="KW-1185">Reference proteome</keyword>
<evidence type="ECO:0000313" key="2">
    <source>
        <dbReference type="Proteomes" id="UP000006643"/>
    </source>
</evidence>
<dbReference type="Proteomes" id="UP000006643">
    <property type="component" value="Unassembled WGS sequence"/>
</dbReference>
<proteinExistence type="predicted"/>
<dbReference type="AlphaFoldDB" id="D0P4U2"/>
<organism evidence="1 2">
    <name type="scientific">Phytophthora infestans (strain T30-4)</name>
    <name type="common">Potato late blight agent</name>
    <dbReference type="NCBI Taxonomy" id="403677"/>
    <lineage>
        <taxon>Eukaryota</taxon>
        <taxon>Sar</taxon>
        <taxon>Stramenopiles</taxon>
        <taxon>Oomycota</taxon>
        <taxon>Peronosporomycetes</taxon>
        <taxon>Peronosporales</taxon>
        <taxon>Peronosporaceae</taxon>
        <taxon>Phytophthora</taxon>
    </lineage>
</organism>